<evidence type="ECO:0000313" key="1">
    <source>
        <dbReference type="EMBL" id="KAJ9114998.1"/>
    </source>
</evidence>
<proteinExistence type="predicted"/>
<accession>A0ACC2WTA7</accession>
<dbReference type="EMBL" id="JASBWU010000017">
    <property type="protein sequence ID" value="KAJ9114998.1"/>
    <property type="molecule type" value="Genomic_DNA"/>
</dbReference>
<evidence type="ECO:0000313" key="2">
    <source>
        <dbReference type="Proteomes" id="UP001243375"/>
    </source>
</evidence>
<comment type="caution">
    <text evidence="1">The sequence shown here is derived from an EMBL/GenBank/DDBJ whole genome shotgun (WGS) entry which is preliminary data.</text>
</comment>
<reference evidence="1" key="1">
    <citation type="submission" date="2023-04" db="EMBL/GenBank/DDBJ databases">
        <title>Draft Genome sequencing of Naganishia species isolated from polar environments using Oxford Nanopore Technology.</title>
        <authorList>
            <person name="Leo P."/>
            <person name="Venkateswaran K."/>
        </authorList>
    </citation>
    <scope>NUCLEOTIDE SEQUENCE</scope>
    <source>
        <strain evidence="1">MNA-CCFEE 5425</strain>
    </source>
</reference>
<keyword evidence="2" id="KW-1185">Reference proteome</keyword>
<protein>
    <submittedName>
        <fullName evidence="1">Uncharacterized protein</fullName>
    </submittedName>
</protein>
<sequence length="649" mass="71462">MRMKGKRKPCWLVLFLTNYLLSAVIATTYGFRNTGISPPSSFPSPSHLPFLKDNAKPLSVETQNRGSSHAVSNPVELDIAYDLANDNYTSDLNHLKTDPVRSGSSAEPSDAGQDGFIFGKTETENIRRCLAISAKAAPVISVSFGPVYGHVMDCSVNRLSQNWNKPIFSDLVDELTAVIATTRQETADAHSKSQQLDETIHSADVILDSLKDEVKVIRMRDTRSKEREERVEEREERITEREAELDLEEQFIAKTRRDAEALLANAREIDRLTKKRSRDKMMKEFVRDHRAHTTHPRSTAVSVYRPPMYPPFPRQPFRTTACDIPLDPENPPLDASVNANEHDQSIPSRPESSARTVKKDVPNPAVCSVLSAPNQEPQRPAYIASAGFKVPAKVPSRPHRIRTPSPPSTSDSELELQWPDSEDTDKDLGCGSGQASDTSPDSVVDLAANSVPANDQVSKEEEAVVSEPRTRARTPPKATVPSRTAVPVGRKVATTPPALTSVEDARFLQSLPPRILTPAVNAFVRKSPAYQKKWKPTHPSLAKKPVVANNSSPTSLAPVETNETVAKVHPQANLSMDELIDALHDSITGEFPFGSPVIRALLDATRSHDAMFSGLLALDDDIEIVTEQVPASLSMTEYYAMFAFSDDDV</sequence>
<name>A0ACC2WTA7_9TREE</name>
<gene>
    <name evidence="1" type="ORF">QFC22_005326</name>
</gene>
<organism evidence="1 2">
    <name type="scientific">Naganishia vaughanmartiniae</name>
    <dbReference type="NCBI Taxonomy" id="1424756"/>
    <lineage>
        <taxon>Eukaryota</taxon>
        <taxon>Fungi</taxon>
        <taxon>Dikarya</taxon>
        <taxon>Basidiomycota</taxon>
        <taxon>Agaricomycotina</taxon>
        <taxon>Tremellomycetes</taxon>
        <taxon>Filobasidiales</taxon>
        <taxon>Filobasidiaceae</taxon>
        <taxon>Naganishia</taxon>
    </lineage>
</organism>
<dbReference type="Proteomes" id="UP001243375">
    <property type="component" value="Unassembled WGS sequence"/>
</dbReference>